<sequence length="117" mass="13903">MKKLTIDFFIHDSEILNVSEDTLNDTLEFTVDYPIDFDNNIFEHRILRFYNFLNYTIKEIPLASRPQILDFNDLGEINYSIGEGRNKINIKRRKLELLTNAGKRTLEYENLELISKE</sequence>
<comment type="caution">
    <text evidence="1">The sequence shown here is derived from an EMBL/GenBank/DDBJ whole genome shotgun (WGS) entry which is preliminary data.</text>
</comment>
<keyword evidence="2" id="KW-1185">Reference proteome</keyword>
<dbReference type="Proteomes" id="UP000285794">
    <property type="component" value="Unassembled WGS sequence"/>
</dbReference>
<evidence type="ECO:0000313" key="1">
    <source>
        <dbReference type="EMBL" id="RRG18986.1"/>
    </source>
</evidence>
<name>A0A425XWG6_9BACT</name>
<accession>A0A425XWG6</accession>
<protein>
    <submittedName>
        <fullName evidence="1">Uncharacterized protein</fullName>
    </submittedName>
</protein>
<dbReference type="AlphaFoldDB" id="A0A425XWG6"/>
<dbReference type="RefSeq" id="WP_125032172.1">
    <property type="nucleotide sequence ID" value="NZ_JAPXVP010000029.1"/>
</dbReference>
<evidence type="ECO:0000313" key="2">
    <source>
        <dbReference type="Proteomes" id="UP000285794"/>
    </source>
</evidence>
<dbReference type="EMBL" id="QQWG01000034">
    <property type="protein sequence ID" value="RRG18986.1"/>
    <property type="molecule type" value="Genomic_DNA"/>
</dbReference>
<gene>
    <name evidence="1" type="ORF">DWB61_17365</name>
</gene>
<proteinExistence type="predicted"/>
<dbReference type="OrthoDB" id="710347at2"/>
<reference evidence="1 2" key="1">
    <citation type="submission" date="2018-07" db="EMBL/GenBank/DDBJ databases">
        <title>Draft genome sequence of Ancylomarina sp. M1P.</title>
        <authorList>
            <person name="Yadav S."/>
            <person name="Villanueva L."/>
            <person name="Damste J.S.S."/>
        </authorList>
    </citation>
    <scope>NUCLEOTIDE SEQUENCE [LARGE SCALE GENOMIC DNA]</scope>
    <source>
        <strain evidence="1 2">M1P</strain>
    </source>
</reference>
<organism evidence="1 2">
    <name type="scientific">Ancylomarina euxinus</name>
    <dbReference type="NCBI Taxonomy" id="2283627"/>
    <lineage>
        <taxon>Bacteria</taxon>
        <taxon>Pseudomonadati</taxon>
        <taxon>Bacteroidota</taxon>
        <taxon>Bacteroidia</taxon>
        <taxon>Marinilabiliales</taxon>
        <taxon>Marinifilaceae</taxon>
        <taxon>Ancylomarina</taxon>
    </lineage>
</organism>